<dbReference type="InterPro" id="IPR019734">
    <property type="entry name" value="TPR_rpt"/>
</dbReference>
<accession>A0A3A4RB43</accession>
<evidence type="ECO:0000313" key="4">
    <source>
        <dbReference type="Proteomes" id="UP000266426"/>
    </source>
</evidence>
<dbReference type="EMBL" id="QZJZ01000047">
    <property type="protein sequence ID" value="RJP59518.1"/>
    <property type="molecule type" value="Genomic_DNA"/>
</dbReference>
<feature type="transmembrane region" description="Helical" evidence="2">
    <location>
        <begin position="218"/>
        <end position="235"/>
    </location>
</feature>
<evidence type="ECO:0000256" key="2">
    <source>
        <dbReference type="SAM" id="Phobius"/>
    </source>
</evidence>
<dbReference type="Pfam" id="PF13181">
    <property type="entry name" value="TPR_8"/>
    <property type="match status" value="1"/>
</dbReference>
<dbReference type="InterPro" id="IPR011990">
    <property type="entry name" value="TPR-like_helical_dom_sf"/>
</dbReference>
<reference evidence="3 4" key="1">
    <citation type="journal article" date="2017" name="ISME J.">
        <title>Energy and carbon metabolisms in a deep terrestrial subsurface fluid microbial community.</title>
        <authorList>
            <person name="Momper L."/>
            <person name="Jungbluth S.P."/>
            <person name="Lee M.D."/>
            <person name="Amend J.P."/>
        </authorList>
    </citation>
    <scope>NUCLEOTIDE SEQUENCE [LARGE SCALE GENOMIC DNA]</scope>
    <source>
        <strain evidence="3">SURF_26</strain>
    </source>
</reference>
<feature type="transmembrane region" description="Helical" evidence="2">
    <location>
        <begin position="7"/>
        <end position="28"/>
    </location>
</feature>
<keyword evidence="2" id="KW-0812">Transmembrane</keyword>
<keyword evidence="2" id="KW-1133">Transmembrane helix</keyword>
<dbReference type="AlphaFoldDB" id="A0A3A4RB43"/>
<name>A0A3A4RB43_9BACT</name>
<dbReference type="SMART" id="SM00028">
    <property type="entry name" value="TPR"/>
    <property type="match status" value="5"/>
</dbReference>
<feature type="transmembrane region" description="Helical" evidence="2">
    <location>
        <begin position="352"/>
        <end position="372"/>
    </location>
</feature>
<sequence length="891" mass="102840">MKKTNGIMQFLTTLSWILTLMFVLGITMRPLTDFTIWTDLAIGKYIIKHFSVPSQEIFSFTSPNFRYIDENWLFQAVAFILYKAIGMSGLIIAKSLFLTAVAVLMLILARRRRWNVAVAGFCITLIFYQFHEKWLLRSQIIGVILMLCMIYTLMSYHASRKTRYLLPLPYIMFIWVNVHPSFILGIIILIFFTVSEYIKKAIRQQMAFWFGPSLKWKNLLYLMGASILSILVVFLNPNGKDILSYSIESNNASLLNTFHASFISERVWLRQIPLLILPAITLLSMFFVPQRRTDSTHGILMIITFGACFAMKRYAIFPFILTLPFAIKYLSHITDLAVHEAQISGRDFRKHASTAILALCAGGIVTFTSLYMTNPASPQIFSPSDRADFFPEDLVNHIKHYPANNNIYLPIEYSGFFLYHLFPDYPIFIDTRIPFINPVPMIDDLKLHEAQVGWEFLTNKYHFNTLILRTTLGQRHIVTPRDSFHEKIAQSPDWRVAYWDDNNIMYTRTYHNLTEEERDTLYVSLDPENIAQFLTDDPLKLRSLKRELNRRYNQAPPSAWCSVYLGILAMKAGDADAAREHFKTARSIMPENPNVVIFDDVLAWHYNNSEEALASLIGTFESPQEGALQAAYALILMNHYKSAEKIASYLVKSNPNNVEGLILLGTCKDINGDYINALASFQNALLLEPSNVYIHLAMSKCYMHNGVWDQSAERLREALNIDDTNYLLWYQLGETYIKQGSYNFALSMFHKVTRLRPHHLPSWIYIGTVYRKTGQYKEAFEALKRALVLDPFSDTVYVELAETFMDVNKYDNAEKIVAELEKQDDDAFFTTDPRFLFIKARLSAQKGDKEATYTLTKKVLEYGGLDTREQFLTGKEFAPYLEDTQFRDILQ</sequence>
<feature type="transmembrane region" description="Helical" evidence="2">
    <location>
        <begin position="114"/>
        <end position="130"/>
    </location>
</feature>
<protein>
    <submittedName>
        <fullName evidence="3">Tetratricopeptide repeat protein</fullName>
    </submittedName>
</protein>
<feature type="transmembrane region" description="Helical" evidence="2">
    <location>
        <begin position="80"/>
        <end position="107"/>
    </location>
</feature>
<keyword evidence="2" id="KW-0472">Membrane</keyword>
<dbReference type="SUPFAM" id="SSF48452">
    <property type="entry name" value="TPR-like"/>
    <property type="match status" value="1"/>
</dbReference>
<dbReference type="PROSITE" id="PS50005">
    <property type="entry name" value="TPR"/>
    <property type="match status" value="3"/>
</dbReference>
<feature type="transmembrane region" description="Helical" evidence="2">
    <location>
        <begin position="136"/>
        <end position="158"/>
    </location>
</feature>
<dbReference type="Proteomes" id="UP000266426">
    <property type="component" value="Unassembled WGS sequence"/>
</dbReference>
<feature type="repeat" description="TPR" evidence="1">
    <location>
        <begin position="760"/>
        <end position="793"/>
    </location>
</feature>
<feature type="repeat" description="TPR" evidence="1">
    <location>
        <begin position="726"/>
        <end position="759"/>
    </location>
</feature>
<dbReference type="PANTHER" id="PTHR12558:SF13">
    <property type="entry name" value="CELL DIVISION CYCLE PROTEIN 27 HOMOLOG"/>
    <property type="match status" value="1"/>
</dbReference>
<gene>
    <name evidence="3" type="ORF">C4541_05700</name>
</gene>
<feature type="repeat" description="TPR" evidence="1">
    <location>
        <begin position="658"/>
        <end position="691"/>
    </location>
</feature>
<evidence type="ECO:0000313" key="3">
    <source>
        <dbReference type="EMBL" id="RJP59518.1"/>
    </source>
</evidence>
<feature type="transmembrane region" description="Helical" evidence="2">
    <location>
        <begin position="299"/>
        <end position="321"/>
    </location>
</feature>
<dbReference type="PANTHER" id="PTHR12558">
    <property type="entry name" value="CELL DIVISION CYCLE 16,23,27"/>
    <property type="match status" value="1"/>
</dbReference>
<dbReference type="Gene3D" id="1.25.40.10">
    <property type="entry name" value="Tetratricopeptide repeat domain"/>
    <property type="match status" value="1"/>
</dbReference>
<feature type="transmembrane region" description="Helical" evidence="2">
    <location>
        <begin position="170"/>
        <end position="198"/>
    </location>
</feature>
<dbReference type="Pfam" id="PF14559">
    <property type="entry name" value="TPR_19"/>
    <property type="match status" value="2"/>
</dbReference>
<comment type="caution">
    <text evidence="3">The sequence shown here is derived from an EMBL/GenBank/DDBJ whole genome shotgun (WGS) entry which is preliminary data.</text>
</comment>
<evidence type="ECO:0000256" key="1">
    <source>
        <dbReference type="PROSITE-ProRule" id="PRU00339"/>
    </source>
</evidence>
<proteinExistence type="predicted"/>
<organism evidence="3 4">
    <name type="scientific">Candidatus Auribacter fodinae</name>
    <dbReference type="NCBI Taxonomy" id="2093366"/>
    <lineage>
        <taxon>Bacteria</taxon>
        <taxon>Pseudomonadati</taxon>
        <taxon>Candidatus Auribacterota</taxon>
        <taxon>Candidatus Auribacteria</taxon>
        <taxon>Candidatus Auribacterales</taxon>
        <taxon>Candidatus Auribacteraceae</taxon>
        <taxon>Candidatus Auribacter</taxon>
    </lineage>
</organism>
<feature type="transmembrane region" description="Helical" evidence="2">
    <location>
        <begin position="267"/>
        <end position="287"/>
    </location>
</feature>
<keyword evidence="1" id="KW-0802">TPR repeat</keyword>
<dbReference type="PROSITE" id="PS50293">
    <property type="entry name" value="TPR_REGION"/>
    <property type="match status" value="1"/>
</dbReference>